<dbReference type="GO" id="GO:0005634">
    <property type="term" value="C:nucleus"/>
    <property type="evidence" value="ECO:0007669"/>
    <property type="project" value="TreeGrafter"/>
</dbReference>
<keyword evidence="3" id="KW-1185">Reference proteome</keyword>
<feature type="non-terminal residue" evidence="2">
    <location>
        <position position="1"/>
    </location>
</feature>
<dbReference type="InterPro" id="IPR050869">
    <property type="entry name" value="H3K4_H4K5_MeTrfase"/>
</dbReference>
<dbReference type="PANTHER" id="PTHR12197:SF251">
    <property type="entry name" value="EG:BACR7C10.4 PROTEIN"/>
    <property type="match status" value="1"/>
</dbReference>
<proteinExistence type="predicted"/>
<name>A0AA39WUC6_9PEZI</name>
<dbReference type="Gene3D" id="2.170.270.10">
    <property type="entry name" value="SET domain"/>
    <property type="match status" value="1"/>
</dbReference>
<evidence type="ECO:0000259" key="1">
    <source>
        <dbReference type="PROSITE" id="PS50280"/>
    </source>
</evidence>
<accession>A0AA39WUC6</accession>
<dbReference type="EMBL" id="JAULSR010000004">
    <property type="protein sequence ID" value="KAK0621779.1"/>
    <property type="molecule type" value="Genomic_DNA"/>
</dbReference>
<dbReference type="InterPro" id="IPR046341">
    <property type="entry name" value="SET_dom_sf"/>
</dbReference>
<evidence type="ECO:0000313" key="3">
    <source>
        <dbReference type="Proteomes" id="UP001174934"/>
    </source>
</evidence>
<dbReference type="InterPro" id="IPR001214">
    <property type="entry name" value="SET_dom"/>
</dbReference>
<dbReference type="Proteomes" id="UP001174934">
    <property type="component" value="Unassembled WGS sequence"/>
</dbReference>
<dbReference type="PANTHER" id="PTHR12197">
    <property type="entry name" value="HISTONE-LYSINE N-METHYLTRANSFERASE SMYD"/>
    <property type="match status" value="1"/>
</dbReference>
<dbReference type="SUPFAM" id="SSF82199">
    <property type="entry name" value="SET domain"/>
    <property type="match status" value="1"/>
</dbReference>
<feature type="domain" description="SET" evidence="1">
    <location>
        <begin position="31"/>
        <end position="140"/>
    </location>
</feature>
<reference evidence="2" key="1">
    <citation type="submission" date="2023-06" db="EMBL/GenBank/DDBJ databases">
        <title>Genome-scale phylogeny and comparative genomics of the fungal order Sordariales.</title>
        <authorList>
            <consortium name="Lawrence Berkeley National Laboratory"/>
            <person name="Hensen N."/>
            <person name="Bonometti L."/>
            <person name="Westerberg I."/>
            <person name="Brannstrom I.O."/>
            <person name="Guillou S."/>
            <person name="Cros-Aarteil S."/>
            <person name="Calhoun S."/>
            <person name="Haridas S."/>
            <person name="Kuo A."/>
            <person name="Mondo S."/>
            <person name="Pangilinan J."/>
            <person name="Riley R."/>
            <person name="LaButti K."/>
            <person name="Andreopoulos B."/>
            <person name="Lipzen A."/>
            <person name="Chen C."/>
            <person name="Yanf M."/>
            <person name="Daum C."/>
            <person name="Ng V."/>
            <person name="Clum A."/>
            <person name="Steindorff A."/>
            <person name="Ohm R."/>
            <person name="Martin F."/>
            <person name="Silar P."/>
            <person name="Natvig D."/>
            <person name="Lalanne C."/>
            <person name="Gautier V."/>
            <person name="Ament-velasquez S.L."/>
            <person name="Kruys A."/>
            <person name="Hutchinson M.I."/>
            <person name="Powell A.J."/>
            <person name="Barry K."/>
            <person name="Miller A.N."/>
            <person name="Grigoriev I.V."/>
            <person name="Debuchy R."/>
            <person name="Gladieux P."/>
            <person name="Thoren M.H."/>
            <person name="Johannesson H."/>
        </authorList>
    </citation>
    <scope>NUCLEOTIDE SEQUENCE</scope>
    <source>
        <strain evidence="2">SMH3391-2</strain>
    </source>
</reference>
<evidence type="ECO:0000313" key="2">
    <source>
        <dbReference type="EMBL" id="KAK0621779.1"/>
    </source>
</evidence>
<dbReference type="Gene3D" id="1.25.40.10">
    <property type="entry name" value="Tetratricopeptide repeat domain"/>
    <property type="match status" value="1"/>
</dbReference>
<organism evidence="2 3">
    <name type="scientific">Bombardia bombarda</name>
    <dbReference type="NCBI Taxonomy" id="252184"/>
    <lineage>
        <taxon>Eukaryota</taxon>
        <taxon>Fungi</taxon>
        <taxon>Dikarya</taxon>
        <taxon>Ascomycota</taxon>
        <taxon>Pezizomycotina</taxon>
        <taxon>Sordariomycetes</taxon>
        <taxon>Sordariomycetidae</taxon>
        <taxon>Sordariales</taxon>
        <taxon>Lasiosphaeriaceae</taxon>
        <taxon>Bombardia</taxon>
    </lineage>
</organism>
<dbReference type="CDD" id="cd20071">
    <property type="entry name" value="SET_SMYD"/>
    <property type="match status" value="1"/>
</dbReference>
<comment type="caution">
    <text evidence="2">The sequence shown here is derived from an EMBL/GenBank/DDBJ whole genome shotgun (WGS) entry which is preliminary data.</text>
</comment>
<dbReference type="PROSITE" id="PS50280">
    <property type="entry name" value="SET"/>
    <property type="match status" value="1"/>
</dbReference>
<gene>
    <name evidence="2" type="ORF">B0T17DRAFT_462455</name>
</gene>
<feature type="non-terminal residue" evidence="2">
    <location>
        <position position="398"/>
    </location>
</feature>
<dbReference type="InterPro" id="IPR011990">
    <property type="entry name" value="TPR-like_helical_dom_sf"/>
</dbReference>
<protein>
    <recommendedName>
        <fullName evidence="1">SET domain-containing protein</fullName>
    </recommendedName>
</protein>
<dbReference type="AlphaFoldDB" id="A0AA39WUC6"/>
<sequence length="398" mass="43672">SDDDFTPPPRDPLHSNPQLCRDLLSTIKSAVPLAIRSSKISPGSGLFVEKEIEASREIYRSFPLMACVDTAVNNNHTVCHYCLRDTKEPLSGGDKVDGVYEEAKACSACKVARFCSKGAQLRMRSLRKIEAGEELTICYVDPTIDVVARQQLLKKEHFFDCYCPRCKSETHEQALLTTIKSKSKSSTFLPTLHTAQSQILSLLSSAVLAAKYPNMYPQFTDLNSVETQLRAITSTAFSHAQPPQPQHWPDHLEPLPAARLSLATLYLNQDKPLPALRNALRGKLMSRRRQGPEWANEMLEVISILLLVGSTLPSDGGSGGGGGGGPDVQDIRAVAYGYLYEVARQVGSVFGSDCAYAAKCKDVFTTMAARKAEPRVGTKDFADEFDKAQEGLMRWAGV</sequence>